<evidence type="ECO:0000256" key="3">
    <source>
        <dbReference type="RuleBase" id="RU361235"/>
    </source>
</evidence>
<evidence type="ECO:0000313" key="6">
    <source>
        <dbReference type="Proteomes" id="UP000178912"/>
    </source>
</evidence>
<keyword evidence="6" id="KW-1185">Reference proteome</keyword>
<dbReference type="InterPro" id="IPR002018">
    <property type="entry name" value="CarbesteraseB"/>
</dbReference>
<protein>
    <recommendedName>
        <fullName evidence="3">Carboxylic ester hydrolase</fullName>
        <ecNumber evidence="3">3.1.1.-</ecNumber>
    </recommendedName>
</protein>
<dbReference type="InterPro" id="IPR050654">
    <property type="entry name" value="AChE-related_enzymes"/>
</dbReference>
<evidence type="ECO:0000313" key="5">
    <source>
        <dbReference type="EMBL" id="CZS93417.1"/>
    </source>
</evidence>
<dbReference type="GO" id="GO:0052689">
    <property type="term" value="F:carboxylic ester hydrolase activity"/>
    <property type="evidence" value="ECO:0007669"/>
    <property type="project" value="TreeGrafter"/>
</dbReference>
<dbReference type="InterPro" id="IPR019819">
    <property type="entry name" value="Carboxylesterase_B_CS"/>
</dbReference>
<dbReference type="EMBL" id="FJUX01000015">
    <property type="protein sequence ID" value="CZS93417.1"/>
    <property type="molecule type" value="Genomic_DNA"/>
</dbReference>
<evidence type="ECO:0000256" key="1">
    <source>
        <dbReference type="ARBA" id="ARBA00005964"/>
    </source>
</evidence>
<dbReference type="InterPro" id="IPR019826">
    <property type="entry name" value="Carboxylesterase_B_AS"/>
</dbReference>
<dbReference type="PANTHER" id="PTHR43918:SF4">
    <property type="entry name" value="CARBOXYLIC ESTER HYDROLASE"/>
    <property type="match status" value="1"/>
</dbReference>
<dbReference type="SUPFAM" id="SSF53474">
    <property type="entry name" value="alpha/beta-Hydrolases"/>
    <property type="match status" value="1"/>
</dbReference>
<dbReference type="PROSITE" id="PS00941">
    <property type="entry name" value="CARBOXYLESTERASE_B_2"/>
    <property type="match status" value="1"/>
</dbReference>
<dbReference type="OrthoDB" id="408631at2759"/>
<name>A0A1E1K5P4_9HELO</name>
<dbReference type="PANTHER" id="PTHR43918">
    <property type="entry name" value="ACETYLCHOLINESTERASE"/>
    <property type="match status" value="1"/>
</dbReference>
<keyword evidence="2 3" id="KW-0378">Hydrolase</keyword>
<feature type="domain" description="Carboxylesterase type B" evidence="4">
    <location>
        <begin position="35"/>
        <end position="536"/>
    </location>
</feature>
<evidence type="ECO:0000256" key="2">
    <source>
        <dbReference type="ARBA" id="ARBA00022801"/>
    </source>
</evidence>
<dbReference type="InterPro" id="IPR029058">
    <property type="entry name" value="AB_hydrolase_fold"/>
</dbReference>
<dbReference type="Pfam" id="PF00135">
    <property type="entry name" value="COesterase"/>
    <property type="match status" value="1"/>
</dbReference>
<dbReference type="Proteomes" id="UP000178912">
    <property type="component" value="Unassembled WGS sequence"/>
</dbReference>
<accession>A0A1E1K5P4</accession>
<sequence>MFNLPPLIKLLPPSILTFSAVIVAQNASIPSAKVLNGTYSGTHSSTYNQDYFLGIPYSQPPVGDLRFRQAQPLNSSFNETRNATEYSPQCMGYGGDTWVLGNYISEDCLTLNIVRPSGAVQNLPVGVWIHGGGNYNGGSSDPRYNLSFIVEQSVKSKAPFLAVSINYRLQAWGYLFGKEIMEDGSANMGIRDQRLALHWIQENIASFGGDPTKVTIWGESAGASGVGMQLVAYGGRDDNLFRGAILQSGGPSGSTRYTTPSEWQPNYDKIVNATTCRNSTNTLACLRTLDRGVLSNVLNSSVTSSAFWGPQIDNDFLIDSGTKLIFNGSFVKVPIMLGRNHGEGIDFAPKGINTTEQFLALVQSAGPDNATALTIAALYPDIPEIGIPGTLVGRPPASQAALGVQWKRASSYVGDLRQHASRRLMAQKWAEYNATAYSYHFNVFTAGFSPAMGSGHFVEVAFVFNNIEGQGYRNVVATNPFEGKPDSYKKLAKIMARKWASFIVNLDPNGAADADYVNWPEYTLDSPKNIVFDANVTDVAYAEPDTYRAEGIAYLIERMASDYGR</sequence>
<evidence type="ECO:0000259" key="4">
    <source>
        <dbReference type="Pfam" id="PF00135"/>
    </source>
</evidence>
<dbReference type="Gene3D" id="3.40.50.1820">
    <property type="entry name" value="alpha/beta hydrolase"/>
    <property type="match status" value="1"/>
</dbReference>
<dbReference type="AlphaFoldDB" id="A0A1E1K5P4"/>
<proteinExistence type="inferred from homology"/>
<gene>
    <name evidence="5" type="ORF">RAG0_03731</name>
</gene>
<dbReference type="EC" id="3.1.1.-" evidence="3"/>
<reference evidence="6" key="1">
    <citation type="submission" date="2016-03" db="EMBL/GenBank/DDBJ databases">
        <authorList>
            <person name="Guldener U."/>
        </authorList>
    </citation>
    <scope>NUCLEOTIDE SEQUENCE [LARGE SCALE GENOMIC DNA]</scope>
    <source>
        <strain evidence="6">04CH-RAC-A.6.1</strain>
    </source>
</reference>
<comment type="similarity">
    <text evidence="1 3">Belongs to the type-B carboxylesterase/lipase family.</text>
</comment>
<dbReference type="PROSITE" id="PS00122">
    <property type="entry name" value="CARBOXYLESTERASE_B_1"/>
    <property type="match status" value="1"/>
</dbReference>
<organism evidence="5 6">
    <name type="scientific">Rhynchosporium agropyri</name>
    <dbReference type="NCBI Taxonomy" id="914238"/>
    <lineage>
        <taxon>Eukaryota</taxon>
        <taxon>Fungi</taxon>
        <taxon>Dikarya</taxon>
        <taxon>Ascomycota</taxon>
        <taxon>Pezizomycotina</taxon>
        <taxon>Leotiomycetes</taxon>
        <taxon>Helotiales</taxon>
        <taxon>Ploettnerulaceae</taxon>
        <taxon>Rhynchosporium</taxon>
    </lineage>
</organism>